<feature type="transmembrane region" description="Helical" evidence="7">
    <location>
        <begin position="210"/>
        <end position="229"/>
    </location>
</feature>
<feature type="transmembrane region" description="Helical" evidence="7">
    <location>
        <begin position="387"/>
        <end position="405"/>
    </location>
</feature>
<feature type="transmembrane region" description="Helical" evidence="7">
    <location>
        <begin position="235"/>
        <end position="254"/>
    </location>
</feature>
<keyword evidence="4 7" id="KW-0812">Transmembrane</keyword>
<keyword evidence="5 7" id="KW-1133">Transmembrane helix</keyword>
<evidence type="ECO:0000256" key="4">
    <source>
        <dbReference type="ARBA" id="ARBA00022692"/>
    </source>
</evidence>
<keyword evidence="3" id="KW-1003">Cell membrane</keyword>
<comment type="caution">
    <text evidence="8">The sequence shown here is derived from an EMBL/GenBank/DDBJ whole genome shotgun (WGS) entry which is preliminary data.</text>
</comment>
<name>A0A2M7LLL7_9BACT</name>
<evidence type="ECO:0000256" key="1">
    <source>
        <dbReference type="ARBA" id="ARBA00004651"/>
    </source>
</evidence>
<organism evidence="8 9">
    <name type="scientific">Candidatus Roizmanbacteria bacterium CG_4_10_14_3_um_filter_39_13</name>
    <dbReference type="NCBI Taxonomy" id="1974831"/>
    <lineage>
        <taxon>Bacteria</taxon>
        <taxon>Candidatus Roizmaniibacteriota</taxon>
    </lineage>
</organism>
<accession>A0A2M7LLL7</accession>
<dbReference type="PANTHER" id="PTHR30250">
    <property type="entry name" value="PST FAMILY PREDICTED COLANIC ACID TRANSPORTER"/>
    <property type="match status" value="1"/>
</dbReference>
<protein>
    <submittedName>
        <fullName evidence="8">Uncharacterized protein</fullName>
    </submittedName>
</protein>
<feature type="transmembrane region" description="Helical" evidence="7">
    <location>
        <begin position="48"/>
        <end position="72"/>
    </location>
</feature>
<feature type="transmembrane region" description="Helical" evidence="7">
    <location>
        <begin position="121"/>
        <end position="143"/>
    </location>
</feature>
<feature type="transmembrane region" description="Helical" evidence="7">
    <location>
        <begin position="295"/>
        <end position="312"/>
    </location>
</feature>
<dbReference type="PANTHER" id="PTHR30250:SF10">
    <property type="entry name" value="LIPOPOLYSACCHARIDE BIOSYNTHESIS PROTEIN WZXC"/>
    <property type="match status" value="1"/>
</dbReference>
<evidence type="ECO:0000256" key="5">
    <source>
        <dbReference type="ARBA" id="ARBA00022989"/>
    </source>
</evidence>
<dbReference type="InterPro" id="IPR050833">
    <property type="entry name" value="Poly_Biosynth_Transport"/>
</dbReference>
<feature type="transmembrane region" description="Helical" evidence="7">
    <location>
        <begin position="152"/>
        <end position="173"/>
    </location>
</feature>
<feature type="non-terminal residue" evidence="8">
    <location>
        <position position="443"/>
    </location>
</feature>
<evidence type="ECO:0000256" key="7">
    <source>
        <dbReference type="SAM" id="Phobius"/>
    </source>
</evidence>
<feature type="transmembrane region" description="Helical" evidence="7">
    <location>
        <begin position="84"/>
        <end position="109"/>
    </location>
</feature>
<dbReference type="AlphaFoldDB" id="A0A2M7LLL7"/>
<feature type="transmembrane region" description="Helical" evidence="7">
    <location>
        <begin position="332"/>
        <end position="351"/>
    </location>
</feature>
<gene>
    <name evidence="8" type="ORF">COZ40_00560</name>
</gene>
<reference evidence="9" key="1">
    <citation type="submission" date="2017-09" db="EMBL/GenBank/DDBJ databases">
        <title>Depth-based differentiation of microbial function through sediment-hosted aquifers and enrichment of novel symbionts in the deep terrestrial subsurface.</title>
        <authorList>
            <person name="Probst A.J."/>
            <person name="Ladd B."/>
            <person name="Jarett J.K."/>
            <person name="Geller-Mcgrath D.E."/>
            <person name="Sieber C.M.K."/>
            <person name="Emerson J.B."/>
            <person name="Anantharaman K."/>
            <person name="Thomas B.C."/>
            <person name="Malmstrom R."/>
            <person name="Stieglmeier M."/>
            <person name="Klingl A."/>
            <person name="Woyke T."/>
            <person name="Ryan C.M."/>
            <person name="Banfield J.F."/>
        </authorList>
    </citation>
    <scope>NUCLEOTIDE SEQUENCE [LARGE SCALE GENOMIC DNA]</scope>
</reference>
<feature type="transmembrane region" description="Helical" evidence="7">
    <location>
        <begin position="21"/>
        <end position="42"/>
    </location>
</feature>
<keyword evidence="6 7" id="KW-0472">Membrane</keyword>
<evidence type="ECO:0000256" key="6">
    <source>
        <dbReference type="ARBA" id="ARBA00023136"/>
    </source>
</evidence>
<evidence type="ECO:0000256" key="3">
    <source>
        <dbReference type="ARBA" id="ARBA00022475"/>
    </source>
</evidence>
<feature type="transmembrane region" description="Helical" evidence="7">
    <location>
        <begin position="417"/>
        <end position="437"/>
    </location>
</feature>
<comment type="similarity">
    <text evidence="2">Belongs to the polysaccharide synthase family.</text>
</comment>
<sequence>MEKDERYSAIKRNGIISTLSLFFQSGYSAMLGLVANLVVTILLSPAIFGMYITVMSLISVLNYFSDIGLAASLVQKKEASHDDFITTFTIQQLLVIIVICIGFLGTEFVRSFYKLPLEGIYLYWALLISFFTSSLKTIPSILLERKIAFQKIVLVQIIESTVFYITIIVLAILKFGLTSFTIAVLLRSIVGLVFIYVISPWKPMFGISKASLRVLLSFGVPFQASSFLALFKDDLITLFLGKVIGFEGVGYIGWAKKWAEAPIRIIMDNITKVLFPVLSQLQHDKEKVKQLIEKIMFYQTALLTPTILGLAMEMDDVVHVIPKYAKWAPALPLLYIFCISAFFASFSSPLINLMNSLGKAKIPFIFMLIWTIVTWIFTPLLTHYFGYYGFPITVMIISLSSVFVVRKAQEFVPFRILASIYKPFFSTIAMGIVMFFVKQIYFH</sequence>
<feature type="transmembrane region" description="Helical" evidence="7">
    <location>
        <begin position="179"/>
        <end position="198"/>
    </location>
</feature>
<evidence type="ECO:0000256" key="2">
    <source>
        <dbReference type="ARBA" id="ARBA00007430"/>
    </source>
</evidence>
<feature type="transmembrane region" description="Helical" evidence="7">
    <location>
        <begin position="363"/>
        <end position="381"/>
    </location>
</feature>
<proteinExistence type="inferred from homology"/>
<evidence type="ECO:0000313" key="8">
    <source>
        <dbReference type="EMBL" id="PIX68950.1"/>
    </source>
</evidence>
<comment type="subcellular location">
    <subcellularLocation>
        <location evidence="1">Cell membrane</location>
        <topology evidence="1">Multi-pass membrane protein</topology>
    </subcellularLocation>
</comment>
<dbReference type="GO" id="GO:0005886">
    <property type="term" value="C:plasma membrane"/>
    <property type="evidence" value="ECO:0007669"/>
    <property type="project" value="UniProtKB-SubCell"/>
</dbReference>
<dbReference type="EMBL" id="PFJH01000023">
    <property type="protein sequence ID" value="PIX68950.1"/>
    <property type="molecule type" value="Genomic_DNA"/>
</dbReference>
<evidence type="ECO:0000313" key="9">
    <source>
        <dbReference type="Proteomes" id="UP000228500"/>
    </source>
</evidence>
<dbReference type="Proteomes" id="UP000228500">
    <property type="component" value="Unassembled WGS sequence"/>
</dbReference>
<dbReference type="Pfam" id="PF13440">
    <property type="entry name" value="Polysacc_synt_3"/>
    <property type="match status" value="1"/>
</dbReference>